<evidence type="ECO:0000256" key="1">
    <source>
        <dbReference type="SAM" id="MobiDB-lite"/>
    </source>
</evidence>
<gene>
    <name evidence="2" type="ORF">LACBIDRAFT_334461</name>
</gene>
<dbReference type="Pfam" id="PF18759">
    <property type="entry name" value="Plavaka"/>
    <property type="match status" value="1"/>
</dbReference>
<feature type="region of interest" description="Disordered" evidence="1">
    <location>
        <begin position="815"/>
        <end position="857"/>
    </location>
</feature>
<dbReference type="HOGENOM" id="CLU_002498_0_0_1"/>
<dbReference type="OrthoDB" id="2928324at2759"/>
<accession>B0DZA0</accession>
<feature type="compositionally biased region" description="Basic and acidic residues" evidence="1">
    <location>
        <begin position="844"/>
        <end position="856"/>
    </location>
</feature>
<evidence type="ECO:0000313" key="2">
    <source>
        <dbReference type="EMBL" id="EDR00053.1"/>
    </source>
</evidence>
<dbReference type="Proteomes" id="UP000001194">
    <property type="component" value="Unassembled WGS sequence"/>
</dbReference>
<dbReference type="GeneID" id="6084947"/>
<evidence type="ECO:0000313" key="3">
    <source>
        <dbReference type="Proteomes" id="UP000001194"/>
    </source>
</evidence>
<feature type="compositionally biased region" description="Acidic residues" evidence="1">
    <location>
        <begin position="1235"/>
        <end position="1267"/>
    </location>
</feature>
<feature type="region of interest" description="Disordered" evidence="1">
    <location>
        <begin position="1232"/>
        <end position="1274"/>
    </location>
</feature>
<feature type="compositionally biased region" description="Polar residues" evidence="1">
    <location>
        <begin position="827"/>
        <end position="840"/>
    </location>
</feature>
<reference evidence="2 3" key="1">
    <citation type="journal article" date="2008" name="Nature">
        <title>The genome of Laccaria bicolor provides insights into mycorrhizal symbiosis.</title>
        <authorList>
            <person name="Martin F."/>
            <person name="Aerts A."/>
            <person name="Ahren D."/>
            <person name="Brun A."/>
            <person name="Danchin E.G.J."/>
            <person name="Duchaussoy F."/>
            <person name="Gibon J."/>
            <person name="Kohler A."/>
            <person name="Lindquist E."/>
            <person name="Pereda V."/>
            <person name="Salamov A."/>
            <person name="Shapiro H.J."/>
            <person name="Wuyts J."/>
            <person name="Blaudez D."/>
            <person name="Buee M."/>
            <person name="Brokstein P."/>
            <person name="Canbaeck B."/>
            <person name="Cohen D."/>
            <person name="Courty P.E."/>
            <person name="Coutinho P.M."/>
            <person name="Delaruelle C."/>
            <person name="Detter J.C."/>
            <person name="Deveau A."/>
            <person name="DiFazio S."/>
            <person name="Duplessis S."/>
            <person name="Fraissinet-Tachet L."/>
            <person name="Lucic E."/>
            <person name="Frey-Klett P."/>
            <person name="Fourrey C."/>
            <person name="Feussner I."/>
            <person name="Gay G."/>
            <person name="Grimwood J."/>
            <person name="Hoegger P.J."/>
            <person name="Jain P."/>
            <person name="Kilaru S."/>
            <person name="Labbe J."/>
            <person name="Lin Y.C."/>
            <person name="Legue V."/>
            <person name="Le Tacon F."/>
            <person name="Marmeisse R."/>
            <person name="Melayah D."/>
            <person name="Montanini B."/>
            <person name="Muratet M."/>
            <person name="Nehls U."/>
            <person name="Niculita-Hirzel H."/>
            <person name="Oudot-Le Secq M.P."/>
            <person name="Peter M."/>
            <person name="Quesneville H."/>
            <person name="Rajashekar B."/>
            <person name="Reich M."/>
            <person name="Rouhier N."/>
            <person name="Schmutz J."/>
            <person name="Yin T."/>
            <person name="Chalot M."/>
            <person name="Henrissat B."/>
            <person name="Kuees U."/>
            <person name="Lucas S."/>
            <person name="Van de Peer Y."/>
            <person name="Podila G.K."/>
            <person name="Polle A."/>
            <person name="Pukkila P.J."/>
            <person name="Richardson P.M."/>
            <person name="Rouze P."/>
            <person name="Sanders I.R."/>
            <person name="Stajich J.E."/>
            <person name="Tunlid A."/>
            <person name="Tuskan G."/>
            <person name="Grigoriev I.V."/>
        </authorList>
    </citation>
    <scope>NUCLEOTIDE SEQUENCE [LARGE SCALE GENOMIC DNA]</scope>
    <source>
        <strain evidence="3">S238N-H82 / ATCC MYA-4686</strain>
    </source>
</reference>
<name>B0DZA0_LACBS</name>
<feature type="compositionally biased region" description="Polar residues" evidence="1">
    <location>
        <begin position="221"/>
        <end position="237"/>
    </location>
</feature>
<protein>
    <submittedName>
        <fullName evidence="2">Predicted protein</fullName>
    </submittedName>
</protein>
<dbReference type="InterPro" id="IPR041078">
    <property type="entry name" value="Plavaka"/>
</dbReference>
<feature type="region of interest" description="Disordered" evidence="1">
    <location>
        <begin position="219"/>
        <end position="238"/>
    </location>
</feature>
<organism evidence="3">
    <name type="scientific">Laccaria bicolor (strain S238N-H82 / ATCC MYA-4686)</name>
    <name type="common">Bicoloured deceiver</name>
    <name type="synonym">Laccaria laccata var. bicolor</name>
    <dbReference type="NCBI Taxonomy" id="486041"/>
    <lineage>
        <taxon>Eukaryota</taxon>
        <taxon>Fungi</taxon>
        <taxon>Dikarya</taxon>
        <taxon>Basidiomycota</taxon>
        <taxon>Agaricomycotina</taxon>
        <taxon>Agaricomycetes</taxon>
        <taxon>Agaricomycetidae</taxon>
        <taxon>Agaricales</taxon>
        <taxon>Agaricineae</taxon>
        <taxon>Hydnangiaceae</taxon>
        <taxon>Laccaria</taxon>
    </lineage>
</organism>
<dbReference type="RefSeq" id="XP_001889259.1">
    <property type="nucleotide sequence ID" value="XM_001889224.1"/>
</dbReference>
<proteinExistence type="predicted"/>
<dbReference type="EMBL" id="DS547154">
    <property type="protein sequence ID" value="EDR00053.1"/>
    <property type="molecule type" value="Genomic_DNA"/>
</dbReference>
<sequence>MPVRQYGSATNTSPTAYSEVMVFMHTINRGANGGLEYLGYIEKCSQAAGGSIKKPPLTACVEGLKQVHSFLSSYLTSQEQKDTDFDYIMDENVLCKFARAVHLGLVTFHVSKSTQKDIKLYHRKSFRSLDMQLSKIFALNLPVAVSLMPLPPPPITFRAMSFSIPFHDISTIPRNTCLCGKSFVQTNALNNHLRSCKISQRRVSFGRAKAKELWMEKKQQRCGTRSIGTRGPAQTSPDRLENTAVVITSSTELPDEEIGTYPTASGAAAANDEIAHNDDLMVPIAIRRTRRENIQPPERYRDVLPCPSPNLPPDIMLGPQKGLDSAALQVPTASCQIKSSLPIRSPPNIFGLVRQYAGSEFPSHDAEDYVTFADLCNRNIILEEASPIPSSSSEAADQFFPYPNLSSFHLGNWFWSGGAQKSQAAFRELIKIVGDPDFVPSDVRHNKWDQINALLAGNLGTNDDDQWIDAADEGWHVTDVEICVPFHSRTENPGMKIYSGIKLYHRSLVAVMKERFSDPHDFLHFHIEPHDLLWKSPVDPSGSEFRVHGELYTSQSFLRAHSDLQQSPREPGCQLERVICAFMLWSDATHLTSFGNARLWPIYLYFGNESKYRRGKPTLNSCNHVAYFEKLPPSFNDFASKLAGGKGPNSQFYTHCHRELFHEQLKVLLDADFVAAWEHGIAVKCGDGVLRRLYPRIFTYAADYPEKYRQIPSFGTATIRKFSSNVSEMRKMAAHDFEDLLQCAIPVFDGLIPKEHDHAVRRLLFLCAHWHGLAKLRMHTDATLDILDGLTTKIGAAFRNFTDVICPKFATRELAPQPQMLREGPASSESMGSTDPSTPAGTKGTRDPEQKPEFKGKTYNMNTYKHHSLGDYVKHIRDYGTTDSYSTETGELEHRTPKTRYKRTDKKLFIRQLTRIERREAHLRRLKRKLLPTKPRETLDRSGEKHHHIGISESQYEDIGTFLQSRSGDPAVKVEALQEHTLLGSLHLHPSTSGPVAAVSSAESVVFKYNRLYRHNLMRTNYTTYDVRRAQDTINVNTVKRDVMVLPREDLGSSDLAISFTHARVLGIFHVNAVYIGAGLSSHLPVRLEFLWVRWFQQERRGSWEGHELERLSFPPMANEESFGFLDPSEVIRSCHLLPVFSIGKRYADGRGLSPSARDSDDFHQYYVGRFADRDMVMRYHLGLGVGHVNVNSAAGAYPRASPLATGTAHMDVDPETEKLNHNLKDLNKNVAHSDDEDEDEEDSSSDQDGQAEEDEGEHLPDVDESSDAGSSYSVVYRGGAPYHPMHWWRHARGDSSPTQPGTETPFWGASKNVGGVVSSFAYLCNPSSAMFRLLSTRSRKTGTADGTSVVREKENVMFLLSGTGKGASSLIHNSMSDKYYIGSVANSLQLGCAMPLYAEVQWVNNLPFDLERAIYLEKRAFGPEFSTEADSEVAFHGYLIEPWGLTPFYTARPIGVIQSINMGEHQFNGEMLYMHSYQISNLEVSCLYHEKSFGYGLAVVGGFLNMADVKKRGVSLKALIRDADICNMALREKNEAGASLVSQDPSDIVFEFYIQNMKSATLNF</sequence>
<keyword evidence="3" id="KW-1185">Reference proteome</keyword>
<dbReference type="KEGG" id="lbc:LACBIDRAFT_334461"/>
<dbReference type="STRING" id="486041.B0DZA0"/>
<dbReference type="InParanoid" id="B0DZA0"/>